<dbReference type="EMBL" id="GBXM01105200">
    <property type="protein sequence ID" value="JAH03377.1"/>
    <property type="molecule type" value="Transcribed_RNA"/>
</dbReference>
<sequence>MQALLVCLGQTGLGDQSRKPGQLLAFLNILTSC</sequence>
<dbReference type="AlphaFoldDB" id="A0A0E9PGJ5"/>
<evidence type="ECO:0000313" key="1">
    <source>
        <dbReference type="EMBL" id="JAH03377.1"/>
    </source>
</evidence>
<name>A0A0E9PGJ5_ANGAN</name>
<reference evidence="1" key="2">
    <citation type="journal article" date="2015" name="Fish Shellfish Immunol.">
        <title>Early steps in the European eel (Anguilla anguilla)-Vibrio vulnificus interaction in the gills: Role of the RtxA13 toxin.</title>
        <authorList>
            <person name="Callol A."/>
            <person name="Pajuelo D."/>
            <person name="Ebbesson L."/>
            <person name="Teles M."/>
            <person name="MacKenzie S."/>
            <person name="Amaro C."/>
        </authorList>
    </citation>
    <scope>NUCLEOTIDE SEQUENCE</scope>
</reference>
<accession>A0A0E9PGJ5</accession>
<proteinExistence type="predicted"/>
<dbReference type="EMBL" id="GBXM01086143">
    <property type="protein sequence ID" value="JAH22434.1"/>
    <property type="molecule type" value="Transcribed_RNA"/>
</dbReference>
<reference evidence="1" key="1">
    <citation type="submission" date="2014-11" db="EMBL/GenBank/DDBJ databases">
        <authorList>
            <person name="Amaro Gonzalez C."/>
        </authorList>
    </citation>
    <scope>NUCLEOTIDE SEQUENCE</scope>
</reference>
<protein>
    <submittedName>
        <fullName evidence="1">Uncharacterized protein</fullName>
    </submittedName>
</protein>
<organism evidence="1">
    <name type="scientific">Anguilla anguilla</name>
    <name type="common">European freshwater eel</name>
    <name type="synonym">Muraena anguilla</name>
    <dbReference type="NCBI Taxonomy" id="7936"/>
    <lineage>
        <taxon>Eukaryota</taxon>
        <taxon>Metazoa</taxon>
        <taxon>Chordata</taxon>
        <taxon>Craniata</taxon>
        <taxon>Vertebrata</taxon>
        <taxon>Euteleostomi</taxon>
        <taxon>Actinopterygii</taxon>
        <taxon>Neopterygii</taxon>
        <taxon>Teleostei</taxon>
        <taxon>Anguilliformes</taxon>
        <taxon>Anguillidae</taxon>
        <taxon>Anguilla</taxon>
    </lineage>
</organism>